<dbReference type="InterPro" id="IPR017970">
    <property type="entry name" value="Homeobox_CS"/>
</dbReference>
<feature type="domain" description="Homeobox" evidence="13">
    <location>
        <begin position="17"/>
        <end position="77"/>
    </location>
</feature>
<protein>
    <recommendedName>
        <fullName evidence="11">Homeobox-leucine zipper protein</fullName>
    </recommendedName>
    <alternativeName>
        <fullName evidence="11">HD-ZIP protein</fullName>
    </alternativeName>
    <alternativeName>
        <fullName evidence="11">Homeodomain transcription factor</fullName>
    </alternativeName>
</protein>
<evidence type="ECO:0000256" key="2">
    <source>
        <dbReference type="ARBA" id="ARBA00023015"/>
    </source>
</evidence>
<dbReference type="PROSITE" id="PS00027">
    <property type="entry name" value="HOMEOBOX_1"/>
    <property type="match status" value="1"/>
</dbReference>
<keyword evidence="15" id="KW-1185">Reference proteome</keyword>
<comment type="function">
    <text evidence="8">Probable transcription activator that may act as growth regulators in response to water deficit.</text>
</comment>
<feature type="compositionally biased region" description="Basic residues" evidence="12">
    <location>
        <begin position="15"/>
        <end position="24"/>
    </location>
</feature>
<evidence type="ECO:0000256" key="4">
    <source>
        <dbReference type="ARBA" id="ARBA00023155"/>
    </source>
</evidence>
<dbReference type="InterPro" id="IPR003106">
    <property type="entry name" value="Leu_zip_homeo"/>
</dbReference>
<dbReference type="InterPro" id="IPR001356">
    <property type="entry name" value="HD"/>
</dbReference>
<dbReference type="OMA" id="KAANSME"/>
<dbReference type="SUPFAM" id="SSF46689">
    <property type="entry name" value="Homeodomain-like"/>
    <property type="match status" value="1"/>
</dbReference>
<dbReference type="GO" id="GO:0009737">
    <property type="term" value="P:response to abscisic acid"/>
    <property type="evidence" value="ECO:0007669"/>
    <property type="project" value="UniProtKB-ARBA"/>
</dbReference>
<evidence type="ECO:0000256" key="8">
    <source>
        <dbReference type="ARBA" id="ARBA00058361"/>
    </source>
</evidence>
<dbReference type="PANTHER" id="PTHR24326:SF604">
    <property type="entry name" value="HOMEOBOX-LEUCINE ZIPPER PROTEIN ATHB-7"/>
    <property type="match status" value="1"/>
</dbReference>
<evidence type="ECO:0000256" key="7">
    <source>
        <dbReference type="ARBA" id="ARBA00025748"/>
    </source>
</evidence>
<evidence type="ECO:0000259" key="13">
    <source>
        <dbReference type="PROSITE" id="PS50071"/>
    </source>
</evidence>
<dbReference type="OrthoDB" id="6159439at2759"/>
<dbReference type="CDD" id="cd00086">
    <property type="entry name" value="homeodomain"/>
    <property type="match status" value="1"/>
</dbReference>
<evidence type="ECO:0000256" key="3">
    <source>
        <dbReference type="ARBA" id="ARBA00023125"/>
    </source>
</evidence>
<dbReference type="PANTHER" id="PTHR24326">
    <property type="entry name" value="HOMEOBOX-LEUCINE ZIPPER PROTEIN"/>
    <property type="match status" value="1"/>
</dbReference>
<dbReference type="GO" id="GO:0045893">
    <property type="term" value="P:positive regulation of DNA-templated transcription"/>
    <property type="evidence" value="ECO:0007669"/>
    <property type="project" value="TreeGrafter"/>
</dbReference>
<evidence type="ECO:0000256" key="1">
    <source>
        <dbReference type="ARBA" id="ARBA00004123"/>
    </source>
</evidence>
<dbReference type="SMR" id="V7BN12"/>
<keyword evidence="6 9" id="KW-0539">Nucleus</keyword>
<dbReference type="InterPro" id="IPR045224">
    <property type="entry name" value="HDZip_class_I_plant"/>
</dbReference>
<proteinExistence type="inferred from homology"/>
<evidence type="ECO:0000256" key="9">
    <source>
        <dbReference type="PROSITE-ProRule" id="PRU00108"/>
    </source>
</evidence>
<comment type="similarity">
    <text evidence="7 11">Belongs to the HD-ZIP homeobox family. Class I subfamily.</text>
</comment>
<evidence type="ECO:0000256" key="5">
    <source>
        <dbReference type="ARBA" id="ARBA00023163"/>
    </source>
</evidence>
<keyword evidence="2 11" id="KW-0805">Transcription regulation</keyword>
<organism evidence="14 15">
    <name type="scientific">Phaseolus vulgaris</name>
    <name type="common">Kidney bean</name>
    <name type="synonym">French bean</name>
    <dbReference type="NCBI Taxonomy" id="3885"/>
    <lineage>
        <taxon>Eukaryota</taxon>
        <taxon>Viridiplantae</taxon>
        <taxon>Streptophyta</taxon>
        <taxon>Embryophyta</taxon>
        <taxon>Tracheophyta</taxon>
        <taxon>Spermatophyta</taxon>
        <taxon>Magnoliopsida</taxon>
        <taxon>eudicotyledons</taxon>
        <taxon>Gunneridae</taxon>
        <taxon>Pentapetalae</taxon>
        <taxon>rosids</taxon>
        <taxon>fabids</taxon>
        <taxon>Fabales</taxon>
        <taxon>Fabaceae</taxon>
        <taxon>Papilionoideae</taxon>
        <taxon>50 kb inversion clade</taxon>
        <taxon>NPAAA clade</taxon>
        <taxon>indigoferoid/millettioid clade</taxon>
        <taxon>Phaseoleae</taxon>
        <taxon>Phaseolus</taxon>
    </lineage>
</organism>
<dbReference type="Gene3D" id="1.10.10.60">
    <property type="entry name" value="Homeodomain-like"/>
    <property type="match status" value="1"/>
</dbReference>
<evidence type="ECO:0000256" key="12">
    <source>
        <dbReference type="SAM" id="MobiDB-lite"/>
    </source>
</evidence>
<feature type="region of interest" description="Disordered" evidence="12">
    <location>
        <begin position="139"/>
        <end position="165"/>
    </location>
</feature>
<evidence type="ECO:0000313" key="14">
    <source>
        <dbReference type="EMBL" id="ESW19337.1"/>
    </source>
</evidence>
<comment type="subcellular location">
    <subcellularLocation>
        <location evidence="1 9 10">Nucleus</location>
    </subcellularLocation>
</comment>
<reference evidence="15" key="1">
    <citation type="journal article" date="2014" name="Nat. Genet.">
        <title>A reference genome for common bean and genome-wide analysis of dual domestications.</title>
        <authorList>
            <person name="Schmutz J."/>
            <person name="McClean P.E."/>
            <person name="Mamidi S."/>
            <person name="Wu G.A."/>
            <person name="Cannon S.B."/>
            <person name="Grimwood J."/>
            <person name="Jenkins J."/>
            <person name="Shu S."/>
            <person name="Song Q."/>
            <person name="Chavarro C."/>
            <person name="Torres-Torres M."/>
            <person name="Geffroy V."/>
            <person name="Moghaddam S.M."/>
            <person name="Gao D."/>
            <person name="Abernathy B."/>
            <person name="Barry K."/>
            <person name="Blair M."/>
            <person name="Brick M.A."/>
            <person name="Chovatia M."/>
            <person name="Gepts P."/>
            <person name="Goodstein D.M."/>
            <person name="Gonzales M."/>
            <person name="Hellsten U."/>
            <person name="Hyten D.L."/>
            <person name="Jia G."/>
            <person name="Kelly J.D."/>
            <person name="Kudrna D."/>
            <person name="Lee R."/>
            <person name="Richard M.M."/>
            <person name="Miklas P.N."/>
            <person name="Osorno J.M."/>
            <person name="Rodrigues J."/>
            <person name="Thareau V."/>
            <person name="Urrea C.A."/>
            <person name="Wang M."/>
            <person name="Yu Y."/>
            <person name="Zhang M."/>
            <person name="Wing R.A."/>
            <person name="Cregan P.B."/>
            <person name="Rokhsar D.S."/>
            <person name="Jackson S.A."/>
        </authorList>
    </citation>
    <scope>NUCLEOTIDE SEQUENCE [LARGE SCALE GENOMIC DNA]</scope>
    <source>
        <strain evidence="15">cv. G19833</strain>
    </source>
</reference>
<gene>
    <name evidence="14" type="ORF">PHAVU_006G116000g</name>
</gene>
<dbReference type="Proteomes" id="UP000000226">
    <property type="component" value="Chromosome 6"/>
</dbReference>
<dbReference type="Pfam" id="PF02183">
    <property type="entry name" value="HALZ"/>
    <property type="match status" value="1"/>
</dbReference>
<dbReference type="SMART" id="SM00389">
    <property type="entry name" value="HOX"/>
    <property type="match status" value="1"/>
</dbReference>
<accession>V7BN12</accession>
<dbReference type="EMBL" id="CM002293">
    <property type="protein sequence ID" value="ESW19337.1"/>
    <property type="molecule type" value="Genomic_DNA"/>
</dbReference>
<dbReference type="GO" id="GO:0000981">
    <property type="term" value="F:DNA-binding transcription factor activity, RNA polymerase II-specific"/>
    <property type="evidence" value="ECO:0007669"/>
    <property type="project" value="UniProtKB-UniRule"/>
</dbReference>
<dbReference type="FunFam" id="1.10.10.60:FF:000293">
    <property type="entry name" value="Homeobox-leucine zipper protein ATHB-7"/>
    <property type="match status" value="1"/>
</dbReference>
<dbReference type="GO" id="GO:0005634">
    <property type="term" value="C:nucleus"/>
    <property type="evidence" value="ECO:0007669"/>
    <property type="project" value="UniProtKB-SubCell"/>
</dbReference>
<dbReference type="InterPro" id="IPR009057">
    <property type="entry name" value="Homeodomain-like_sf"/>
</dbReference>
<evidence type="ECO:0000256" key="6">
    <source>
        <dbReference type="ARBA" id="ARBA00023242"/>
    </source>
</evidence>
<dbReference type="AlphaFoldDB" id="V7BN12"/>
<dbReference type="Pfam" id="PF00046">
    <property type="entry name" value="Homeodomain"/>
    <property type="match status" value="1"/>
</dbReference>
<keyword evidence="4 9" id="KW-0371">Homeobox</keyword>
<dbReference type="PRINTS" id="PR00031">
    <property type="entry name" value="HTHREPRESSR"/>
</dbReference>
<evidence type="ECO:0000313" key="15">
    <source>
        <dbReference type="Proteomes" id="UP000000226"/>
    </source>
</evidence>
<dbReference type="Gramene" id="ESW19337">
    <property type="protein sequence ID" value="ESW19337"/>
    <property type="gene ID" value="PHAVU_006G116000g"/>
</dbReference>
<evidence type="ECO:0000256" key="10">
    <source>
        <dbReference type="RuleBase" id="RU000682"/>
    </source>
</evidence>
<feature type="DNA-binding region" description="Homeobox" evidence="9">
    <location>
        <begin position="19"/>
        <end position="78"/>
    </location>
</feature>
<keyword evidence="5 11" id="KW-0804">Transcription</keyword>
<dbReference type="GO" id="GO:0000976">
    <property type="term" value="F:transcription cis-regulatory region binding"/>
    <property type="evidence" value="ECO:0007669"/>
    <property type="project" value="UniProtKB-ARBA"/>
</dbReference>
<comment type="function">
    <text evidence="11">Transcription factor.</text>
</comment>
<keyword evidence="3 9" id="KW-0238">DNA-binding</keyword>
<dbReference type="GO" id="GO:0009414">
    <property type="term" value="P:response to water deprivation"/>
    <property type="evidence" value="ECO:0007669"/>
    <property type="project" value="UniProtKB-ARBA"/>
</dbReference>
<name>V7BN12_PHAVU</name>
<sequence length="234" mass="26838">MSDLMEYSHSSNAGTRKKRSKNKKRFSDGQVKSLESMFETDSRLEPAKKLEVARELGLQPRQVAIWFQNKRARWKLKQIQRDYTILRANYKTLDSQFHALNKDYQSMLIQLQNMKNRLQKPLEQTESCSTGYKAANSMESEAGNGEAIKREQEIKQPSSTTGRSEDIVCGGISECDSSIKAKQNFGVEDEPSLLNFVENTDGSLTTSEHWGLLESEDILGQLSSCDYQWWDFWS</sequence>
<dbReference type="InterPro" id="IPR000047">
    <property type="entry name" value="HTH_motif"/>
</dbReference>
<feature type="region of interest" description="Disordered" evidence="12">
    <location>
        <begin position="1"/>
        <end position="38"/>
    </location>
</feature>
<evidence type="ECO:0000256" key="11">
    <source>
        <dbReference type="RuleBase" id="RU369038"/>
    </source>
</evidence>
<dbReference type="PROSITE" id="PS50071">
    <property type="entry name" value="HOMEOBOX_2"/>
    <property type="match status" value="1"/>
</dbReference>
<dbReference type="eggNOG" id="KOG0483">
    <property type="taxonomic scope" value="Eukaryota"/>
</dbReference>